<dbReference type="OrthoDB" id="3265734at2759"/>
<proteinExistence type="predicted"/>
<dbReference type="CDD" id="cd12087">
    <property type="entry name" value="TM_EGFR-like"/>
    <property type="match status" value="1"/>
</dbReference>
<keyword evidence="1" id="KW-1133">Transmembrane helix</keyword>
<evidence type="ECO:0000313" key="2">
    <source>
        <dbReference type="EMBL" id="KAF7361042.1"/>
    </source>
</evidence>
<dbReference type="Proteomes" id="UP000623467">
    <property type="component" value="Unassembled WGS sequence"/>
</dbReference>
<name>A0A8H6YLX0_9AGAR</name>
<protein>
    <recommendedName>
        <fullName evidence="4">Transmembrane protein</fullName>
    </recommendedName>
</protein>
<evidence type="ECO:0000256" key="1">
    <source>
        <dbReference type="SAM" id="Phobius"/>
    </source>
</evidence>
<dbReference type="AlphaFoldDB" id="A0A8H6YLX0"/>
<feature type="transmembrane region" description="Helical" evidence="1">
    <location>
        <begin position="336"/>
        <end position="359"/>
    </location>
</feature>
<dbReference type="EMBL" id="JACAZH010000008">
    <property type="protein sequence ID" value="KAF7361042.1"/>
    <property type="molecule type" value="Genomic_DNA"/>
</dbReference>
<gene>
    <name evidence="2" type="ORF">MSAN_01134700</name>
</gene>
<keyword evidence="1" id="KW-0472">Membrane</keyword>
<evidence type="ECO:0000313" key="3">
    <source>
        <dbReference type="Proteomes" id="UP000623467"/>
    </source>
</evidence>
<dbReference type="Gene3D" id="2.60.120.260">
    <property type="entry name" value="Galactose-binding domain-like"/>
    <property type="match status" value="2"/>
</dbReference>
<sequence length="417" mass="44354">MLPLLLQHLPSCNTRCFQVAAGSSGISLCRTSTYTPSCLRPAPDTTRSAMSILVDDSNPLVQYSPPGGWFTSGNAAEFGATTHVSATPGATATLVFEGISIGVYGTIASTSGPLSLNFSIDGVDIDSYQAPLMLDSVPNQFFWTSTVFNETQHTLVVTVNHIHDTLQSPTPAFFLDYFIYNTTSTAGKTLLIDDTDGSVTYSPEGWQSFNSTDNSLERTQHVSTLVGSWAAASFNGTAISLFGPPGQEGFSASIIVDGSQPVISQSQNTENQLFNASGLSSGPHTINVTVVEGILGIDYFVVSNSGNSAPITPQSQPVPSPSYSSGTSQFSKKPPIAVIVGGAIGGLIILVMLLAIIIWQRRRRAGPILPRWVGSEIDHDSLSVTAPRPFQPSELADPPPPPYTLKYLPVVRQWIAQ</sequence>
<comment type="caution">
    <text evidence="2">The sequence shown here is derived from an EMBL/GenBank/DDBJ whole genome shotgun (WGS) entry which is preliminary data.</text>
</comment>
<keyword evidence="3" id="KW-1185">Reference proteome</keyword>
<evidence type="ECO:0008006" key="4">
    <source>
        <dbReference type="Google" id="ProtNLM"/>
    </source>
</evidence>
<reference evidence="2" key="1">
    <citation type="submission" date="2020-05" db="EMBL/GenBank/DDBJ databases">
        <title>Mycena genomes resolve the evolution of fungal bioluminescence.</title>
        <authorList>
            <person name="Tsai I.J."/>
        </authorList>
    </citation>
    <scope>NUCLEOTIDE SEQUENCE</scope>
    <source>
        <strain evidence="2">160909Yilan</strain>
    </source>
</reference>
<keyword evidence="1" id="KW-0812">Transmembrane</keyword>
<accession>A0A8H6YLX0</accession>
<organism evidence="2 3">
    <name type="scientific">Mycena sanguinolenta</name>
    <dbReference type="NCBI Taxonomy" id="230812"/>
    <lineage>
        <taxon>Eukaryota</taxon>
        <taxon>Fungi</taxon>
        <taxon>Dikarya</taxon>
        <taxon>Basidiomycota</taxon>
        <taxon>Agaricomycotina</taxon>
        <taxon>Agaricomycetes</taxon>
        <taxon>Agaricomycetidae</taxon>
        <taxon>Agaricales</taxon>
        <taxon>Marasmiineae</taxon>
        <taxon>Mycenaceae</taxon>
        <taxon>Mycena</taxon>
    </lineage>
</organism>